<reference evidence="1 2" key="1">
    <citation type="submission" date="2013-07" db="EMBL/GenBank/DDBJ databases">
        <title>Genome of Archaeoglobus fulgidus.</title>
        <authorList>
            <person name="Fiebig A."/>
            <person name="Birkeland N.-K."/>
        </authorList>
    </citation>
    <scope>NUCLEOTIDE SEQUENCE [LARGE SCALE GENOMIC DNA]</scope>
    <source>
        <strain evidence="1 2">DSM 8774</strain>
    </source>
</reference>
<dbReference type="EMBL" id="CP006577">
    <property type="protein sequence ID" value="AIG96881.1"/>
    <property type="molecule type" value="Genomic_DNA"/>
</dbReference>
<evidence type="ECO:0000313" key="2">
    <source>
        <dbReference type="Proteomes" id="UP000028501"/>
    </source>
</evidence>
<name>A0A075WA59_ARCFL</name>
<sequence length="58" mass="6775">MFVHLMEELDKAALDLVRGRKVDEHFLEVFRIAGFIEVEKGEIKVKKSLFKFLELPAN</sequence>
<evidence type="ECO:0000313" key="1">
    <source>
        <dbReference type="EMBL" id="AIG96881.1"/>
    </source>
</evidence>
<dbReference type="HOGENOM" id="CLU_2968247_0_0_2"/>
<proteinExistence type="predicted"/>
<dbReference type="KEGG" id="afg:AFULGI_00000350"/>
<dbReference type="Proteomes" id="UP000028501">
    <property type="component" value="Chromosome"/>
</dbReference>
<organism evidence="1 2">
    <name type="scientific">Archaeoglobus fulgidus DSM 8774</name>
    <dbReference type="NCBI Taxonomy" id="1344584"/>
    <lineage>
        <taxon>Archaea</taxon>
        <taxon>Methanobacteriati</taxon>
        <taxon>Methanobacteriota</taxon>
        <taxon>Archaeoglobi</taxon>
        <taxon>Archaeoglobales</taxon>
        <taxon>Archaeoglobaceae</taxon>
        <taxon>Archaeoglobus</taxon>
    </lineage>
</organism>
<accession>A0A075WA59</accession>
<protein>
    <submittedName>
        <fullName evidence="1">Uncharacterized protein</fullName>
    </submittedName>
</protein>
<dbReference type="AlphaFoldDB" id="A0A075WA59"/>
<gene>
    <name evidence="1" type="ORF">AFULGI_00000350</name>
</gene>